<reference evidence="5" key="1">
    <citation type="submission" date="2016-01" db="EMBL/GenBank/DDBJ databases">
        <authorList>
            <person name="Peeters C."/>
        </authorList>
    </citation>
    <scope>NUCLEOTIDE SEQUENCE [LARGE SCALE GENOMIC DNA]</scope>
    <source>
        <strain evidence="5">LMG 29318</strain>
    </source>
</reference>
<dbReference type="GO" id="GO:0016788">
    <property type="term" value="F:hydrolase activity, acting on ester bonds"/>
    <property type="evidence" value="ECO:0007669"/>
    <property type="project" value="InterPro"/>
</dbReference>
<proteinExistence type="predicted"/>
<evidence type="ECO:0000313" key="5">
    <source>
        <dbReference type="EMBL" id="SAK83330.1"/>
    </source>
</evidence>
<keyword evidence="2" id="KW-0540">Nuclease</keyword>
<dbReference type="GO" id="GO:0004518">
    <property type="term" value="F:nuclease activity"/>
    <property type="evidence" value="ECO:0007669"/>
    <property type="project" value="UniProtKB-KW"/>
</dbReference>
<dbReference type="Proteomes" id="UP000054870">
    <property type="component" value="Unassembled WGS sequence"/>
</dbReference>
<organism evidence="5 6">
    <name type="scientific">Caballeronia catudaia</name>
    <dbReference type="NCBI Taxonomy" id="1777136"/>
    <lineage>
        <taxon>Bacteria</taxon>
        <taxon>Pseudomonadati</taxon>
        <taxon>Pseudomonadota</taxon>
        <taxon>Betaproteobacteria</taxon>
        <taxon>Burkholderiales</taxon>
        <taxon>Burkholderiaceae</taxon>
        <taxon>Caballeronia</taxon>
    </lineage>
</organism>
<dbReference type="InterPro" id="IPR011856">
    <property type="entry name" value="tRNA_endonuc-like_dom_sf"/>
</dbReference>
<sequence length="97" mass="11075">MRHGPEIRERVIEAHLVMRVRAAGGVAYKFTSPARRSVPDRIVIFPRRIVFVEVKRPGGTLTLAQAREHERLRALGCDVRMIDSRVAIDRFIAEIKS</sequence>
<comment type="cofactor">
    <cofactor evidence="1">
        <name>Mg(2+)</name>
        <dbReference type="ChEBI" id="CHEBI:18420"/>
    </cofactor>
</comment>
<evidence type="ECO:0000259" key="4">
    <source>
        <dbReference type="SMART" id="SM00990"/>
    </source>
</evidence>
<evidence type="ECO:0000256" key="2">
    <source>
        <dbReference type="ARBA" id="ARBA00022722"/>
    </source>
</evidence>
<keyword evidence="3" id="KW-0378">Hydrolase</keyword>
<dbReference type="GO" id="GO:0003676">
    <property type="term" value="F:nucleic acid binding"/>
    <property type="evidence" value="ECO:0007669"/>
    <property type="project" value="InterPro"/>
</dbReference>
<evidence type="ECO:0000256" key="1">
    <source>
        <dbReference type="ARBA" id="ARBA00001946"/>
    </source>
</evidence>
<accession>A0A158CM34</accession>
<name>A0A158CM34_9BURK</name>
<dbReference type="SMART" id="SM00990">
    <property type="entry name" value="VRR_NUC"/>
    <property type="match status" value="1"/>
</dbReference>
<comment type="caution">
    <text evidence="5">The sequence shown here is derived from an EMBL/GenBank/DDBJ whole genome shotgun (WGS) entry which is preliminary data.</text>
</comment>
<keyword evidence="6" id="KW-1185">Reference proteome</keyword>
<evidence type="ECO:0000256" key="3">
    <source>
        <dbReference type="ARBA" id="ARBA00022801"/>
    </source>
</evidence>
<evidence type="ECO:0000313" key="6">
    <source>
        <dbReference type="Proteomes" id="UP000054870"/>
    </source>
</evidence>
<protein>
    <submittedName>
        <fullName evidence="5">VRR-NUC domain protein</fullName>
    </submittedName>
</protein>
<feature type="domain" description="VRR-NUC" evidence="4">
    <location>
        <begin position="7"/>
        <end position="86"/>
    </location>
</feature>
<dbReference type="AlphaFoldDB" id="A0A158CM34"/>
<dbReference type="InterPro" id="IPR014883">
    <property type="entry name" value="VRR_NUC"/>
</dbReference>
<dbReference type="Gene3D" id="3.40.1350.10">
    <property type="match status" value="1"/>
</dbReference>
<dbReference type="EMBL" id="FCOF02000034">
    <property type="protein sequence ID" value="SAK83330.1"/>
    <property type="molecule type" value="Genomic_DNA"/>
</dbReference>
<dbReference type="RefSeq" id="WP_200823040.1">
    <property type="nucleotide sequence ID" value="NZ_FCOF02000034.1"/>
</dbReference>
<gene>
    <name evidence="5" type="ORF">AWB75_05392</name>
</gene>